<evidence type="ECO:0000313" key="3">
    <source>
        <dbReference type="EMBL" id="BBA32441.1"/>
    </source>
</evidence>
<feature type="transmembrane region" description="Helical" evidence="1">
    <location>
        <begin position="158"/>
        <end position="178"/>
    </location>
</feature>
<feature type="transmembrane region" description="Helical" evidence="1">
    <location>
        <begin position="611"/>
        <end position="630"/>
    </location>
</feature>
<feature type="transmembrane region" description="Helical" evidence="1">
    <location>
        <begin position="498"/>
        <end position="523"/>
    </location>
</feature>
<dbReference type="KEGG" id="mmai:sS8_0475"/>
<feature type="transmembrane region" description="Helical" evidence="1">
    <location>
        <begin position="571"/>
        <end position="591"/>
    </location>
</feature>
<evidence type="ECO:0000256" key="1">
    <source>
        <dbReference type="SAM" id="Phobius"/>
    </source>
</evidence>
<gene>
    <name evidence="3" type="ORF">sS8_0475</name>
</gene>
<reference evidence="3 4" key="1">
    <citation type="submission" date="2016-12" db="EMBL/GenBank/DDBJ databases">
        <title>Genome sequencing of Methylocaldum marinum.</title>
        <authorList>
            <person name="Takeuchi M."/>
            <person name="Kamagata Y."/>
            <person name="Hiraoka S."/>
            <person name="Oshima K."/>
            <person name="Hattori M."/>
            <person name="Iwasaki W."/>
        </authorList>
    </citation>
    <scope>NUCLEOTIDE SEQUENCE [LARGE SCALE GENOMIC DNA]</scope>
    <source>
        <strain evidence="3 4">S8</strain>
    </source>
</reference>
<feature type="transmembrane region" description="Helical" evidence="1">
    <location>
        <begin position="1005"/>
        <end position="1024"/>
    </location>
</feature>
<keyword evidence="1" id="KW-0472">Membrane</keyword>
<feature type="transmembrane region" description="Helical" evidence="1">
    <location>
        <begin position="713"/>
        <end position="729"/>
    </location>
</feature>
<dbReference type="OrthoDB" id="283584at2"/>
<keyword evidence="4" id="KW-1185">Reference proteome</keyword>
<feature type="transmembrane region" description="Helical" evidence="1">
    <location>
        <begin position="735"/>
        <end position="752"/>
    </location>
</feature>
<dbReference type="Gene3D" id="2.60.120.260">
    <property type="entry name" value="Galactose-binding domain-like"/>
    <property type="match status" value="1"/>
</dbReference>
<keyword evidence="1" id="KW-1133">Transmembrane helix</keyword>
<feature type="transmembrane region" description="Helical" evidence="1">
    <location>
        <begin position="688"/>
        <end position="706"/>
    </location>
</feature>
<feature type="transmembrane region" description="Helical" evidence="1">
    <location>
        <begin position="60"/>
        <end position="80"/>
    </location>
</feature>
<feature type="transmembrane region" description="Helical" evidence="1">
    <location>
        <begin position="92"/>
        <end position="113"/>
    </location>
</feature>
<proteinExistence type="predicted"/>
<dbReference type="NCBIfam" id="NF037970">
    <property type="entry name" value="vanZ_1"/>
    <property type="match status" value="1"/>
</dbReference>
<feature type="transmembrane region" description="Helical" evidence="1">
    <location>
        <begin position="12"/>
        <end position="30"/>
    </location>
</feature>
<dbReference type="EMBL" id="AP017928">
    <property type="protein sequence ID" value="BBA32441.1"/>
    <property type="molecule type" value="Genomic_DNA"/>
</dbReference>
<name>A0A286P469_9GAMM</name>
<feature type="transmembrane region" description="Helical" evidence="1">
    <location>
        <begin position="305"/>
        <end position="323"/>
    </location>
</feature>
<feature type="transmembrane region" description="Helical" evidence="1">
    <location>
        <begin position="353"/>
        <end position="373"/>
    </location>
</feature>
<feature type="domain" description="VanZ-like" evidence="2">
    <location>
        <begin position="26"/>
        <end position="139"/>
    </location>
</feature>
<organism evidence="3 4">
    <name type="scientific">Methylocaldum marinum</name>
    <dbReference type="NCBI Taxonomy" id="1432792"/>
    <lineage>
        <taxon>Bacteria</taxon>
        <taxon>Pseudomonadati</taxon>
        <taxon>Pseudomonadota</taxon>
        <taxon>Gammaproteobacteria</taxon>
        <taxon>Methylococcales</taxon>
        <taxon>Methylococcaceae</taxon>
        <taxon>Methylocaldum</taxon>
    </lineage>
</organism>
<feature type="transmembrane region" description="Helical" evidence="1">
    <location>
        <begin position="413"/>
        <end position="434"/>
    </location>
</feature>
<dbReference type="AlphaFoldDB" id="A0A286P469"/>
<dbReference type="Pfam" id="PF04892">
    <property type="entry name" value="VanZ"/>
    <property type="match status" value="1"/>
</dbReference>
<sequence length="1096" mass="119087">MSTPASDRRYVFFGFLAYLAFVVYGSLVPFELRPHTFDEAIELFFAIRYLDLGIESRADWVANIVLYVPLAFLGCAWAVGLRSTSPLRHLTALLILAFCLSVAVAVEFTQIFFAPRTVSLNDLLAETLGSIGGILLFKFGRLRLARLLDAFFDGGRSSVYAAIMAYSAFYLLLSLFPYDFILSLRELQWKLSSDNWGWLIADSCSGWLRCSARQASEIVGIAPLGVFIALAAPGLSFRRIFAIGALLSLILEPVQLLLASGVSQGLSILWRGLGLTAGAAIGRTLRRHGSLPLAWMIRSSIPFAAVPYVLALAALGGWFSGSWLPFDDAVARLANVSVMPFYYHYFSTEQAALLSVLAQSCMYAPIGLAGWALRTVNTGQRKPGMLHTGLFAAALALPVELGKLLVPPKHPDFTNLLIAATSAAAVYALAHWIGAVLSGAGKRPVPPSAESIPKTAPANSPHPELPAYAALHPVGALIAFAAGSLALIGLLAYPVGTLWLIAALTGYAALLWRYPGAWLFAVPALLPALDLSPWTGRLMLDEFDLLLLVTLAVTYLRTYRINPRPWPNRTLSWAVMLLWLSWSIATVRGLWPLWEHQGTLSDSSHSPLETWLVGKGLLWALLFAPLLRRIPAENTGAALRRMGHGLVAGLAMVTLAVFWERQAYVGMADFENVFRVTGTFASMHTGGAYIEAFIAFAFPALVVSILAARSWTLKFLGIAFAVGVSYAMLVTFSRGGYAALIAGLIPVMVCMLRQPKEYSIHRWLALTGVLTASVAAAVPVLSGGFAQSRLGRIAEDLSIREAHWRQALNLMDAGPMAALVGMGFGQYPILYAVGAETARAPGTYTVFREGDDSYLRLGAGETVFLDQIVDVRAGEEYTLSARVRRRSGDGALGIPLCEKALLYSFECVRSELRPESSEHEWSTITIEVNSRDLGESEHWPHPPVKLSLHNKSTDTALDVDDVSLKPKDGQELVANGDFSAGIARWMFVADQDLAWHIHQQTVEMYFAQGVLGLTAFALLLIGTGRILWPVLRGGELTAAMSAGALLAFLTVGLLGSTMDTARLSMLFYLGALSTGVLLCRRQAKRPQRRFLHNAIP</sequence>
<feature type="transmembrane region" description="Helical" evidence="1">
    <location>
        <begin position="642"/>
        <end position="659"/>
    </location>
</feature>
<evidence type="ECO:0000259" key="2">
    <source>
        <dbReference type="Pfam" id="PF04892"/>
    </source>
</evidence>
<evidence type="ECO:0000313" key="4">
    <source>
        <dbReference type="Proteomes" id="UP000266313"/>
    </source>
</evidence>
<dbReference type="InterPro" id="IPR006976">
    <property type="entry name" value="VanZ-like"/>
</dbReference>
<dbReference type="Proteomes" id="UP000266313">
    <property type="component" value="Chromosome"/>
</dbReference>
<protein>
    <recommendedName>
        <fullName evidence="2">VanZ-like domain-containing protein</fullName>
    </recommendedName>
</protein>
<dbReference type="RefSeq" id="WP_119628241.1">
    <property type="nucleotide sequence ID" value="NZ_AP017928.1"/>
</dbReference>
<feature type="transmembrane region" description="Helical" evidence="1">
    <location>
        <begin position="215"/>
        <end position="233"/>
    </location>
</feature>
<feature type="transmembrane region" description="Helical" evidence="1">
    <location>
        <begin position="1036"/>
        <end position="1055"/>
    </location>
</feature>
<keyword evidence="1" id="KW-0812">Transmembrane</keyword>
<feature type="transmembrane region" description="Helical" evidence="1">
    <location>
        <begin position="543"/>
        <end position="559"/>
    </location>
</feature>
<feature type="transmembrane region" description="Helical" evidence="1">
    <location>
        <begin position="470"/>
        <end position="491"/>
    </location>
</feature>
<accession>A0A286P469</accession>
<feature type="transmembrane region" description="Helical" evidence="1">
    <location>
        <begin position="764"/>
        <end position="786"/>
    </location>
</feature>